<dbReference type="GO" id="GO:0032993">
    <property type="term" value="C:protein-DNA complex"/>
    <property type="evidence" value="ECO:0007669"/>
    <property type="project" value="TreeGrafter"/>
</dbReference>
<dbReference type="SUPFAM" id="SSF52172">
    <property type="entry name" value="CheY-like"/>
    <property type="match status" value="1"/>
</dbReference>
<dbReference type="Gene3D" id="3.40.50.2300">
    <property type="match status" value="1"/>
</dbReference>
<keyword evidence="1 4" id="KW-0597">Phosphoprotein</keyword>
<dbReference type="CDD" id="cd00383">
    <property type="entry name" value="trans_reg_C"/>
    <property type="match status" value="1"/>
</dbReference>
<dbReference type="InterPro" id="IPR016032">
    <property type="entry name" value="Sig_transdc_resp-reg_C-effctor"/>
</dbReference>
<sequence>MFIAILEDDSVCREQLVDLLRMASERSPQEWRVTGSENGWQIDSYRNAREFIRGIKRNTYNLVLLDWMLPDMDGPDVLSWMGEYFQSPPPVIMVTGRDAEQDVVEALKAGAEDFVNKPFRSEELIARVLTTLRRRHVGGKNRLEPFQLGDVQVLPKEETITVSGEPVKLTHQEYRLALLLLRNINQPLSRSYLYESVWGQEESPMSRTLDVHIYRLRRKLGFNAENGWKLASVYRYGYRLQWLGDGD</sequence>
<dbReference type="GO" id="GO:0000156">
    <property type="term" value="F:phosphorelay response regulator activity"/>
    <property type="evidence" value="ECO:0007669"/>
    <property type="project" value="TreeGrafter"/>
</dbReference>
<keyword evidence="9" id="KW-1185">Reference proteome</keyword>
<feature type="DNA-binding region" description="OmpR/PhoB-type" evidence="5">
    <location>
        <begin position="143"/>
        <end position="242"/>
    </location>
</feature>
<evidence type="ECO:0000256" key="2">
    <source>
        <dbReference type="ARBA" id="ARBA00023012"/>
    </source>
</evidence>
<dbReference type="PANTHER" id="PTHR48111:SF40">
    <property type="entry name" value="PHOSPHATE REGULON TRANSCRIPTIONAL REGULATORY PROTEIN PHOB"/>
    <property type="match status" value="1"/>
</dbReference>
<protein>
    <submittedName>
        <fullName evidence="8">DNA-binding response regulator</fullName>
    </submittedName>
</protein>
<dbReference type="Gene3D" id="1.10.10.10">
    <property type="entry name" value="Winged helix-like DNA-binding domain superfamily/Winged helix DNA-binding domain"/>
    <property type="match status" value="1"/>
</dbReference>
<dbReference type="Pfam" id="PF00072">
    <property type="entry name" value="Response_reg"/>
    <property type="match status" value="1"/>
</dbReference>
<evidence type="ECO:0000256" key="1">
    <source>
        <dbReference type="ARBA" id="ARBA00022553"/>
    </source>
</evidence>
<evidence type="ECO:0000259" key="7">
    <source>
        <dbReference type="PROSITE" id="PS51755"/>
    </source>
</evidence>
<dbReference type="SUPFAM" id="SSF46894">
    <property type="entry name" value="C-terminal effector domain of the bipartite response regulators"/>
    <property type="match status" value="1"/>
</dbReference>
<proteinExistence type="predicted"/>
<evidence type="ECO:0000259" key="6">
    <source>
        <dbReference type="PROSITE" id="PS50110"/>
    </source>
</evidence>
<evidence type="ECO:0000313" key="9">
    <source>
        <dbReference type="Proteomes" id="UP000319812"/>
    </source>
</evidence>
<dbReference type="PROSITE" id="PS50110">
    <property type="entry name" value="RESPONSE_REGULATORY"/>
    <property type="match status" value="1"/>
</dbReference>
<name>A0A4Y4F921_9GAMM</name>
<dbReference type="Proteomes" id="UP000319812">
    <property type="component" value="Unassembled WGS sequence"/>
</dbReference>
<dbReference type="InterPro" id="IPR001789">
    <property type="entry name" value="Sig_transdc_resp-reg_receiver"/>
</dbReference>
<accession>A0A4Y4F921</accession>
<evidence type="ECO:0000256" key="4">
    <source>
        <dbReference type="PROSITE-ProRule" id="PRU00169"/>
    </source>
</evidence>
<evidence type="ECO:0000256" key="3">
    <source>
        <dbReference type="ARBA" id="ARBA00023125"/>
    </source>
</evidence>
<evidence type="ECO:0000313" key="8">
    <source>
        <dbReference type="EMBL" id="GED23651.1"/>
    </source>
</evidence>
<keyword evidence="2" id="KW-0902">Two-component regulatory system</keyword>
<dbReference type="SMART" id="SM00862">
    <property type="entry name" value="Trans_reg_C"/>
    <property type="match status" value="1"/>
</dbReference>
<dbReference type="GO" id="GO:0006355">
    <property type="term" value="P:regulation of DNA-templated transcription"/>
    <property type="evidence" value="ECO:0007669"/>
    <property type="project" value="InterPro"/>
</dbReference>
<dbReference type="PANTHER" id="PTHR48111">
    <property type="entry name" value="REGULATOR OF RPOS"/>
    <property type="match status" value="1"/>
</dbReference>
<dbReference type="InterPro" id="IPR011006">
    <property type="entry name" value="CheY-like_superfamily"/>
</dbReference>
<gene>
    <name evidence="8" type="ORF">HHA01_26280</name>
</gene>
<feature type="domain" description="Response regulatory" evidence="6">
    <location>
        <begin position="2"/>
        <end position="132"/>
    </location>
</feature>
<feature type="domain" description="OmpR/PhoB-type" evidence="7">
    <location>
        <begin position="143"/>
        <end position="242"/>
    </location>
</feature>
<dbReference type="InterPro" id="IPR001867">
    <property type="entry name" value="OmpR/PhoB-type_DNA-bd"/>
</dbReference>
<reference evidence="8 9" key="1">
    <citation type="submission" date="2019-06" db="EMBL/GenBank/DDBJ databases">
        <title>Whole genome shotgun sequence of Halomonas halmophila NBRC 15537.</title>
        <authorList>
            <person name="Hosoyama A."/>
            <person name="Uohara A."/>
            <person name="Ohji S."/>
            <person name="Ichikawa N."/>
        </authorList>
    </citation>
    <scope>NUCLEOTIDE SEQUENCE [LARGE SCALE GENOMIC DNA]</scope>
    <source>
        <strain evidence="8 9">NBRC 15537</strain>
    </source>
</reference>
<dbReference type="GO" id="GO:0005829">
    <property type="term" value="C:cytosol"/>
    <property type="evidence" value="ECO:0007669"/>
    <property type="project" value="TreeGrafter"/>
</dbReference>
<dbReference type="EMBL" id="BJOC01000043">
    <property type="protein sequence ID" value="GED23651.1"/>
    <property type="molecule type" value="Genomic_DNA"/>
</dbReference>
<dbReference type="PROSITE" id="PS51755">
    <property type="entry name" value="OMPR_PHOB"/>
    <property type="match status" value="1"/>
</dbReference>
<organism evidence="8 9">
    <name type="scientific">Halomonas halmophila</name>
    <dbReference type="NCBI Taxonomy" id="252"/>
    <lineage>
        <taxon>Bacteria</taxon>
        <taxon>Pseudomonadati</taxon>
        <taxon>Pseudomonadota</taxon>
        <taxon>Gammaproteobacteria</taxon>
        <taxon>Oceanospirillales</taxon>
        <taxon>Halomonadaceae</taxon>
        <taxon>Halomonas</taxon>
    </lineage>
</organism>
<dbReference type="InterPro" id="IPR036388">
    <property type="entry name" value="WH-like_DNA-bd_sf"/>
</dbReference>
<feature type="modified residue" description="4-aspartylphosphate" evidence="4">
    <location>
        <position position="66"/>
    </location>
</feature>
<comment type="caution">
    <text evidence="8">The sequence shown here is derived from an EMBL/GenBank/DDBJ whole genome shotgun (WGS) entry which is preliminary data.</text>
</comment>
<dbReference type="Pfam" id="PF00486">
    <property type="entry name" value="Trans_reg_C"/>
    <property type="match status" value="1"/>
</dbReference>
<dbReference type="GO" id="GO:0000976">
    <property type="term" value="F:transcription cis-regulatory region binding"/>
    <property type="evidence" value="ECO:0007669"/>
    <property type="project" value="TreeGrafter"/>
</dbReference>
<evidence type="ECO:0000256" key="5">
    <source>
        <dbReference type="PROSITE-ProRule" id="PRU01091"/>
    </source>
</evidence>
<dbReference type="RefSeq" id="WP_141321535.1">
    <property type="nucleotide sequence ID" value="NZ_BJOC01000043.1"/>
</dbReference>
<dbReference type="InterPro" id="IPR039420">
    <property type="entry name" value="WalR-like"/>
</dbReference>
<dbReference type="SMART" id="SM00448">
    <property type="entry name" value="REC"/>
    <property type="match status" value="1"/>
</dbReference>
<keyword evidence="3 5" id="KW-0238">DNA-binding</keyword>
<dbReference type="OrthoDB" id="9802426at2"/>
<dbReference type="AlphaFoldDB" id="A0A4Y4F921"/>